<keyword evidence="3" id="KW-1185">Reference proteome</keyword>
<feature type="region of interest" description="Disordered" evidence="1">
    <location>
        <begin position="1"/>
        <end position="81"/>
    </location>
</feature>
<sequence>MPRAFPAPNLASWSAPSPSRHSQLGRRRPTWTPRRRARLGAVKIPATMPGSAAGVSTTSPQAPTASRAYSTTSPSPSPSSKAPLRALLVLRCSACKTHQTRLSVPRIPARPAPIPSSSIPMMMATACTYLHLSSSQLCSFTSSRFRRSRPMCTGRVASSSPALAVSRAIDPTAESDPPRSNAPSRASDICRYSAYVAARGRFSRLITTRPYSLRRHFLRPSTRLGVTQNPGTLTCRRRCIILRRVALRPDLVSFEMASVPSRARTRSPHSRRTQTCS</sequence>
<feature type="compositionally biased region" description="Basic residues" evidence="1">
    <location>
        <begin position="23"/>
        <end position="38"/>
    </location>
</feature>
<dbReference type="InParanoid" id="A0A165C444"/>
<dbReference type="AlphaFoldDB" id="A0A165C444"/>
<protein>
    <submittedName>
        <fullName evidence="2">Uncharacterized protein</fullName>
    </submittedName>
</protein>
<evidence type="ECO:0000313" key="3">
    <source>
        <dbReference type="Proteomes" id="UP000077266"/>
    </source>
</evidence>
<evidence type="ECO:0000313" key="2">
    <source>
        <dbReference type="EMBL" id="KZV81780.1"/>
    </source>
</evidence>
<feature type="compositionally biased region" description="Polar residues" evidence="1">
    <location>
        <begin position="11"/>
        <end position="22"/>
    </location>
</feature>
<name>A0A165C444_EXIGL</name>
<dbReference type="EMBL" id="KV426368">
    <property type="protein sequence ID" value="KZV81780.1"/>
    <property type="molecule type" value="Genomic_DNA"/>
</dbReference>
<gene>
    <name evidence="2" type="ORF">EXIGLDRAFT_364283</name>
</gene>
<feature type="compositionally biased region" description="Low complexity" evidence="1">
    <location>
        <begin position="62"/>
        <end position="81"/>
    </location>
</feature>
<organism evidence="2 3">
    <name type="scientific">Exidia glandulosa HHB12029</name>
    <dbReference type="NCBI Taxonomy" id="1314781"/>
    <lineage>
        <taxon>Eukaryota</taxon>
        <taxon>Fungi</taxon>
        <taxon>Dikarya</taxon>
        <taxon>Basidiomycota</taxon>
        <taxon>Agaricomycotina</taxon>
        <taxon>Agaricomycetes</taxon>
        <taxon>Auriculariales</taxon>
        <taxon>Exidiaceae</taxon>
        <taxon>Exidia</taxon>
    </lineage>
</organism>
<proteinExistence type="predicted"/>
<reference evidence="2 3" key="1">
    <citation type="journal article" date="2016" name="Mol. Biol. Evol.">
        <title>Comparative Genomics of Early-Diverging Mushroom-Forming Fungi Provides Insights into the Origins of Lignocellulose Decay Capabilities.</title>
        <authorList>
            <person name="Nagy L.G."/>
            <person name="Riley R."/>
            <person name="Tritt A."/>
            <person name="Adam C."/>
            <person name="Daum C."/>
            <person name="Floudas D."/>
            <person name="Sun H."/>
            <person name="Yadav J.S."/>
            <person name="Pangilinan J."/>
            <person name="Larsson K.H."/>
            <person name="Matsuura K."/>
            <person name="Barry K."/>
            <person name="Labutti K."/>
            <person name="Kuo R."/>
            <person name="Ohm R.A."/>
            <person name="Bhattacharya S.S."/>
            <person name="Shirouzu T."/>
            <person name="Yoshinaga Y."/>
            <person name="Martin F.M."/>
            <person name="Grigoriev I.V."/>
            <person name="Hibbett D.S."/>
        </authorList>
    </citation>
    <scope>NUCLEOTIDE SEQUENCE [LARGE SCALE GENOMIC DNA]</scope>
    <source>
        <strain evidence="2 3">HHB12029</strain>
    </source>
</reference>
<accession>A0A165C444</accession>
<evidence type="ECO:0000256" key="1">
    <source>
        <dbReference type="SAM" id="MobiDB-lite"/>
    </source>
</evidence>
<dbReference type="Proteomes" id="UP000077266">
    <property type="component" value="Unassembled WGS sequence"/>
</dbReference>